<dbReference type="Proteomes" id="UP000060513">
    <property type="component" value="Chromosome"/>
</dbReference>
<gene>
    <name evidence="1" type="ORF">SPRI_1467</name>
</gene>
<dbReference type="EMBL" id="CP011340">
    <property type="protein sequence ID" value="ALC19773.1"/>
    <property type="molecule type" value="Genomic_DNA"/>
</dbReference>
<evidence type="ECO:0000313" key="1">
    <source>
        <dbReference type="EMBL" id="ALC19773.1"/>
    </source>
</evidence>
<dbReference type="STRING" id="38300.SPRI_1467"/>
<organism evidence="1">
    <name type="scientific">Streptomyces pristinaespiralis</name>
    <dbReference type="NCBI Taxonomy" id="38300"/>
    <lineage>
        <taxon>Bacteria</taxon>
        <taxon>Bacillati</taxon>
        <taxon>Actinomycetota</taxon>
        <taxon>Actinomycetes</taxon>
        <taxon>Kitasatosporales</taxon>
        <taxon>Streptomycetaceae</taxon>
        <taxon>Streptomyces</taxon>
    </lineage>
</organism>
<accession>A0A0M3QHL8</accession>
<name>A0A0M3QHL8_STRPR</name>
<sequence length="157" mass="17710">MWQLSDAPKATVTYRPFSKAGGAPIDYNGVDGLDMKRFHIPQQWDRVMVNQDAYRRELEYLTQYAEDDWLGFSVVSGSVGTLLGRGASFREQLALLLRIVGDLYDAGARAGELTESTKDPFLPWPWDKVEVLTRITADVEQHSRLPDSGDICWFAVP</sequence>
<reference evidence="1 2" key="1">
    <citation type="submission" date="2015-08" db="EMBL/GenBank/DDBJ databases">
        <title>Genome sequence of the pristinamycin over-producing bacterium Streptomyces pristinaespiralis HCCB10218.</title>
        <authorList>
            <person name="Tian J."/>
            <person name="Yang J."/>
            <person name="Li L."/>
            <person name="Ruan L."/>
            <person name="Wei W."/>
            <person name="Zheng G."/>
            <person name="Wei Z."/>
            <person name="Yang S."/>
            <person name="Ge M."/>
            <person name="Jiang W."/>
            <person name="Lu Y."/>
        </authorList>
    </citation>
    <scope>NUCLEOTIDE SEQUENCE [LARGE SCALE GENOMIC DNA]</scope>
    <source>
        <strain evidence="1 2">HCCB 10218</strain>
    </source>
</reference>
<evidence type="ECO:0000313" key="2">
    <source>
        <dbReference type="Proteomes" id="UP000060513"/>
    </source>
</evidence>
<dbReference type="RefSeq" id="WP_005309855.1">
    <property type="nucleotide sequence ID" value="NZ_CP011340.1"/>
</dbReference>
<dbReference type="KEGG" id="spri:SPRI_1467"/>
<dbReference type="GeneID" id="97237470"/>
<dbReference type="PATRIC" id="fig|38300.4.peg.1566"/>
<proteinExistence type="predicted"/>
<dbReference type="OrthoDB" id="4235802at2"/>
<protein>
    <submittedName>
        <fullName evidence="1">Uncharacterized protein</fullName>
    </submittedName>
</protein>
<dbReference type="AlphaFoldDB" id="A0A0M3QHL8"/>